<organism evidence="1 2">
    <name type="scientific">Gonium pectorale</name>
    <name type="common">Green alga</name>
    <dbReference type="NCBI Taxonomy" id="33097"/>
    <lineage>
        <taxon>Eukaryota</taxon>
        <taxon>Viridiplantae</taxon>
        <taxon>Chlorophyta</taxon>
        <taxon>core chlorophytes</taxon>
        <taxon>Chlorophyceae</taxon>
        <taxon>CS clade</taxon>
        <taxon>Chlamydomonadales</taxon>
        <taxon>Volvocaceae</taxon>
        <taxon>Gonium</taxon>
    </lineage>
</organism>
<evidence type="ECO:0000313" key="1">
    <source>
        <dbReference type="EMBL" id="KXZ49890.1"/>
    </source>
</evidence>
<dbReference type="AlphaFoldDB" id="A0A150GKK8"/>
<protein>
    <submittedName>
        <fullName evidence="1">Uncharacterized protein</fullName>
    </submittedName>
</protein>
<gene>
    <name evidence="1" type="ORF">GPECTOR_19g341</name>
</gene>
<accession>A0A150GKK8</accession>
<dbReference type="OrthoDB" id="538055at2759"/>
<comment type="caution">
    <text evidence="1">The sequence shown here is derived from an EMBL/GenBank/DDBJ whole genome shotgun (WGS) entry which is preliminary data.</text>
</comment>
<dbReference type="Proteomes" id="UP000075714">
    <property type="component" value="Unassembled WGS sequence"/>
</dbReference>
<reference evidence="2" key="1">
    <citation type="journal article" date="2016" name="Nat. Commun.">
        <title>The Gonium pectorale genome demonstrates co-option of cell cycle regulation during the evolution of multicellularity.</title>
        <authorList>
            <person name="Hanschen E.R."/>
            <person name="Marriage T.N."/>
            <person name="Ferris P.J."/>
            <person name="Hamaji T."/>
            <person name="Toyoda A."/>
            <person name="Fujiyama A."/>
            <person name="Neme R."/>
            <person name="Noguchi H."/>
            <person name="Minakuchi Y."/>
            <person name="Suzuki M."/>
            <person name="Kawai-Toyooka H."/>
            <person name="Smith D.R."/>
            <person name="Sparks H."/>
            <person name="Anderson J."/>
            <person name="Bakaric R."/>
            <person name="Luria V."/>
            <person name="Karger A."/>
            <person name="Kirschner M.W."/>
            <person name="Durand P.M."/>
            <person name="Michod R.E."/>
            <person name="Nozaki H."/>
            <person name="Olson B.J."/>
        </authorList>
    </citation>
    <scope>NUCLEOTIDE SEQUENCE [LARGE SCALE GENOMIC DNA]</scope>
    <source>
        <strain evidence="2">NIES-2863</strain>
    </source>
</reference>
<sequence length="239" mass="26639">MQHLHISKSGGTSFSAAAHMSKCHMPAGLGQPPYLADFPHWMNRTALSGYTLGVRMFWSLWGKPRRDTDVQTCEERLEAISSRGLQYVSNEYTLHGGLGGMHAAHVCAQLVNVVTLRSPDKRLVSHMHFLLAHFSRAVRSKGRPRDLLNRLFCSNNLTVWRDVAPPVIDNFNVRSFLGEAGFHTPPGTLGSEHVGLARRQLLTFDLVLDLDAGSEATEVIMRQGLGWSNTLAEVKLRWI</sequence>
<dbReference type="EMBL" id="LSYV01000020">
    <property type="protein sequence ID" value="KXZ49890.1"/>
    <property type="molecule type" value="Genomic_DNA"/>
</dbReference>
<keyword evidence="2" id="KW-1185">Reference proteome</keyword>
<name>A0A150GKK8_GONPE</name>
<evidence type="ECO:0000313" key="2">
    <source>
        <dbReference type="Proteomes" id="UP000075714"/>
    </source>
</evidence>
<proteinExistence type="predicted"/>